<dbReference type="Gene3D" id="3.80.10.10">
    <property type="entry name" value="Ribonuclease Inhibitor"/>
    <property type="match status" value="1"/>
</dbReference>
<dbReference type="Pfam" id="PF12799">
    <property type="entry name" value="LRR_4"/>
    <property type="match status" value="1"/>
</dbReference>
<dbReference type="PRINTS" id="PR00019">
    <property type="entry name" value="LEURICHRPT"/>
</dbReference>
<evidence type="ECO:0000313" key="5">
    <source>
        <dbReference type="Proteomes" id="UP001497516"/>
    </source>
</evidence>
<dbReference type="InterPro" id="IPR032675">
    <property type="entry name" value="LRR_dom_sf"/>
</dbReference>
<dbReference type="Proteomes" id="UP001497516">
    <property type="component" value="Chromosome 10"/>
</dbReference>
<gene>
    <name evidence="4" type="ORF">LTRI10_LOCUS6428</name>
</gene>
<evidence type="ECO:0000256" key="1">
    <source>
        <dbReference type="ARBA" id="ARBA00022614"/>
    </source>
</evidence>
<name>A0AAV2CQU9_9ROSI</name>
<dbReference type="EMBL" id="OZ034814">
    <property type="protein sequence ID" value="CAL1358903.1"/>
    <property type="molecule type" value="Genomic_DNA"/>
</dbReference>
<feature type="signal peptide" evidence="3">
    <location>
        <begin position="1"/>
        <end position="18"/>
    </location>
</feature>
<keyword evidence="3" id="KW-0732">Signal</keyword>
<dbReference type="PROSITE" id="PS51450">
    <property type="entry name" value="LRR"/>
    <property type="match status" value="2"/>
</dbReference>
<evidence type="ECO:0000256" key="2">
    <source>
        <dbReference type="ARBA" id="ARBA00022737"/>
    </source>
</evidence>
<keyword evidence="1" id="KW-0433">Leucine-rich repeat</keyword>
<dbReference type="InterPro" id="IPR025875">
    <property type="entry name" value="Leu-rich_rpt_4"/>
</dbReference>
<reference evidence="4 5" key="1">
    <citation type="submission" date="2024-04" db="EMBL/GenBank/DDBJ databases">
        <authorList>
            <person name="Fracassetti M."/>
        </authorList>
    </citation>
    <scope>NUCLEOTIDE SEQUENCE [LARGE SCALE GENOMIC DNA]</scope>
</reference>
<feature type="chain" id="PRO_5043629028" description="Leucine-rich repeat-containing N-terminal plant-type domain-containing protein" evidence="3">
    <location>
        <begin position="19"/>
        <end position="193"/>
    </location>
</feature>
<dbReference type="AlphaFoldDB" id="A0AAV2CQU9"/>
<evidence type="ECO:0000313" key="4">
    <source>
        <dbReference type="EMBL" id="CAL1358903.1"/>
    </source>
</evidence>
<keyword evidence="5" id="KW-1185">Reference proteome</keyword>
<keyword evidence="2" id="KW-0677">Repeat</keyword>
<dbReference type="PANTHER" id="PTHR48054:SF82">
    <property type="entry name" value="LRR RECEPTOR-LIKE SERINE_THREONINE-PROTEIN KINASE FLS2"/>
    <property type="match status" value="1"/>
</dbReference>
<dbReference type="SUPFAM" id="SSF52058">
    <property type="entry name" value="L domain-like"/>
    <property type="match status" value="1"/>
</dbReference>
<accession>A0AAV2CQU9</accession>
<proteinExistence type="predicted"/>
<protein>
    <recommendedName>
        <fullName evidence="6">Leucine-rich repeat-containing N-terminal plant-type domain-containing protein</fullName>
    </recommendedName>
</protein>
<evidence type="ECO:0008006" key="6">
    <source>
        <dbReference type="Google" id="ProtNLM"/>
    </source>
</evidence>
<dbReference type="InterPro" id="IPR052592">
    <property type="entry name" value="LRR-RLK"/>
</dbReference>
<sequence length="193" mass="21362">MEIRSIALVLLATSFVMTEWNGCIGCWEEERIGLSQIQVSFLDLVSHWAAAGGGGGSRSNKSADGECCDWEGIACDPNSGRITHFFASYELPASLRGPRRWYLNASLFLPFKEMRSISLPASGLAGCLRNEGLEKLSTLSNLEKLDLSDNELSDDILPSLGMLSQLKHLDLSTNNFSDIRGTSISRLRWYFCF</sequence>
<dbReference type="InterPro" id="IPR001611">
    <property type="entry name" value="Leu-rich_rpt"/>
</dbReference>
<evidence type="ECO:0000256" key="3">
    <source>
        <dbReference type="SAM" id="SignalP"/>
    </source>
</evidence>
<dbReference type="PANTHER" id="PTHR48054">
    <property type="entry name" value="RECEPTOR KINASE-LIKE PROTEIN XA21"/>
    <property type="match status" value="1"/>
</dbReference>
<organism evidence="4 5">
    <name type="scientific">Linum trigynum</name>
    <dbReference type="NCBI Taxonomy" id="586398"/>
    <lineage>
        <taxon>Eukaryota</taxon>
        <taxon>Viridiplantae</taxon>
        <taxon>Streptophyta</taxon>
        <taxon>Embryophyta</taxon>
        <taxon>Tracheophyta</taxon>
        <taxon>Spermatophyta</taxon>
        <taxon>Magnoliopsida</taxon>
        <taxon>eudicotyledons</taxon>
        <taxon>Gunneridae</taxon>
        <taxon>Pentapetalae</taxon>
        <taxon>rosids</taxon>
        <taxon>fabids</taxon>
        <taxon>Malpighiales</taxon>
        <taxon>Linaceae</taxon>
        <taxon>Linum</taxon>
    </lineage>
</organism>